<name>A0ABQ9FQV7_TEGGR</name>
<feature type="compositionally biased region" description="Basic and acidic residues" evidence="1">
    <location>
        <begin position="634"/>
        <end position="644"/>
    </location>
</feature>
<reference evidence="2 3" key="1">
    <citation type="submission" date="2022-12" db="EMBL/GenBank/DDBJ databases">
        <title>Chromosome-level genome of Tegillarca granosa.</title>
        <authorList>
            <person name="Kim J."/>
        </authorList>
    </citation>
    <scope>NUCLEOTIDE SEQUENCE [LARGE SCALE GENOMIC DNA]</scope>
    <source>
        <strain evidence="2">Teg-2019</strain>
        <tissue evidence="2">Adductor muscle</tissue>
    </source>
</reference>
<feature type="compositionally biased region" description="Low complexity" evidence="1">
    <location>
        <begin position="450"/>
        <end position="491"/>
    </location>
</feature>
<feature type="region of interest" description="Disordered" evidence="1">
    <location>
        <begin position="109"/>
        <end position="160"/>
    </location>
</feature>
<proteinExistence type="predicted"/>
<evidence type="ECO:0000313" key="2">
    <source>
        <dbReference type="EMBL" id="KAJ8318105.1"/>
    </source>
</evidence>
<feature type="compositionally biased region" description="Basic residues" evidence="1">
    <location>
        <begin position="574"/>
        <end position="587"/>
    </location>
</feature>
<gene>
    <name evidence="2" type="ORF">KUTeg_003196</name>
</gene>
<feature type="compositionally biased region" description="Gly residues" evidence="1">
    <location>
        <begin position="132"/>
        <end position="155"/>
    </location>
</feature>
<accession>A0ABQ9FQV7</accession>
<feature type="compositionally biased region" description="Polar residues" evidence="1">
    <location>
        <begin position="502"/>
        <end position="524"/>
    </location>
</feature>
<keyword evidence="3" id="KW-1185">Reference proteome</keyword>
<dbReference type="Proteomes" id="UP001217089">
    <property type="component" value="Unassembled WGS sequence"/>
</dbReference>
<feature type="compositionally biased region" description="Basic and acidic residues" evidence="1">
    <location>
        <begin position="527"/>
        <end position="536"/>
    </location>
</feature>
<organism evidence="2 3">
    <name type="scientific">Tegillarca granosa</name>
    <name type="common">Malaysian cockle</name>
    <name type="synonym">Anadara granosa</name>
    <dbReference type="NCBI Taxonomy" id="220873"/>
    <lineage>
        <taxon>Eukaryota</taxon>
        <taxon>Metazoa</taxon>
        <taxon>Spiralia</taxon>
        <taxon>Lophotrochozoa</taxon>
        <taxon>Mollusca</taxon>
        <taxon>Bivalvia</taxon>
        <taxon>Autobranchia</taxon>
        <taxon>Pteriomorphia</taxon>
        <taxon>Arcoida</taxon>
        <taxon>Arcoidea</taxon>
        <taxon>Arcidae</taxon>
        <taxon>Tegillarca</taxon>
    </lineage>
</organism>
<feature type="compositionally biased region" description="Basic and acidic residues" evidence="1">
    <location>
        <begin position="589"/>
        <end position="621"/>
    </location>
</feature>
<comment type="caution">
    <text evidence="2">The sequence shown here is derived from an EMBL/GenBank/DDBJ whole genome shotgun (WGS) entry which is preliminary data.</text>
</comment>
<feature type="compositionally biased region" description="Polar residues" evidence="1">
    <location>
        <begin position="543"/>
        <end position="557"/>
    </location>
</feature>
<feature type="compositionally biased region" description="Basic and acidic residues" evidence="1">
    <location>
        <begin position="396"/>
        <end position="407"/>
    </location>
</feature>
<evidence type="ECO:0000313" key="3">
    <source>
        <dbReference type="Proteomes" id="UP001217089"/>
    </source>
</evidence>
<feature type="compositionally biased region" description="Low complexity" evidence="1">
    <location>
        <begin position="661"/>
        <end position="674"/>
    </location>
</feature>
<protein>
    <submittedName>
        <fullName evidence="2">Uncharacterized protein</fullName>
    </submittedName>
</protein>
<sequence length="674" mass="76615">MHRRETNGRITRVSCLKLKRSKMASEDEDDADLEALRNAVLATMKKPPKSENSNSNASLNIYQQDSNSWPDYRQDHFGQNQFQIQTYQQISRPEVNFSNAIQQNWGGFQHARGRSRGGNTWQPFRRGRGRRVGGAIGGRGSWGGVQDGGGGGPGRESGRIPKSNLIVINTMPLKEECNNSGLPSENVVADKRVVDVKPVLIRPQDKWHTSDDATTSASSTPQRRVVNKFSRYEDDSDSDDLTDEEIIEEEIIDMPEDGDGEMDGGQGLEENVENVEEVEYEESDNENEVIEEEIVEEYEEDDENMENVDAEDEQEEVVEEEEEELQEGEEEIVEEEIVEEQEEEELPAEQDEVIEEETNNECESLENNEIVMEENNDDNEHENIAKEYNSNNIKESSPERQKFDENWSRSLSPDYTRHGRRRKYSDESNIELDLKSVSSSSESDEDVEESVTSSRNLSRSNSRASSVKSRSSGQNESRSSSRKNSVDSASRNTSPEPERSKSISVKSKSPNRNVSKPNNLNSSEGCVDTKTKRKDSTSSSPKNSVSENKKTISQKQDNQPKHHIHQSLKDSSKFRKKSHSPSRKPSQKLKSDISRKELHIDRDGNVRNKSEKIVANHRRDISPSYSSMKNVNSRQEKSYSDTHLLDNNYKSSNQHRRRSRSSSPQRAKSQACEK</sequence>
<evidence type="ECO:0000256" key="1">
    <source>
        <dbReference type="SAM" id="MobiDB-lite"/>
    </source>
</evidence>
<feature type="compositionally biased region" description="Acidic residues" evidence="1">
    <location>
        <begin position="297"/>
        <end position="380"/>
    </location>
</feature>
<feature type="compositionally biased region" description="Polar residues" evidence="1">
    <location>
        <begin position="623"/>
        <end position="633"/>
    </location>
</feature>
<dbReference type="EMBL" id="JARBDR010000214">
    <property type="protein sequence ID" value="KAJ8318105.1"/>
    <property type="molecule type" value="Genomic_DNA"/>
</dbReference>
<feature type="region of interest" description="Disordered" evidence="1">
    <location>
        <begin position="297"/>
        <end position="674"/>
    </location>
</feature>